<dbReference type="Pfam" id="PF03747">
    <property type="entry name" value="ADP_ribosyl_GH"/>
    <property type="match status" value="1"/>
</dbReference>
<feature type="binding site" evidence="3">
    <location>
        <position position="265"/>
    </location>
    <ligand>
        <name>Mg(2+)</name>
        <dbReference type="ChEBI" id="CHEBI:18420"/>
        <label>1</label>
    </ligand>
</feature>
<dbReference type="RefSeq" id="WP_076381254.1">
    <property type="nucleotide sequence ID" value="NZ_AP017422.1"/>
</dbReference>
<feature type="binding site" evidence="3">
    <location>
        <position position="54"/>
    </location>
    <ligand>
        <name>Mg(2+)</name>
        <dbReference type="ChEBI" id="CHEBI:18420"/>
        <label>1</label>
    </ligand>
</feature>
<dbReference type="Proteomes" id="UP000186917">
    <property type="component" value="Unassembled WGS sequence"/>
</dbReference>
<dbReference type="GO" id="GO:0016787">
    <property type="term" value="F:hydrolase activity"/>
    <property type="evidence" value="ECO:0007669"/>
    <property type="project" value="UniProtKB-KW"/>
</dbReference>
<reference evidence="5" key="1">
    <citation type="submission" date="2017-01" db="EMBL/GenBank/DDBJ databases">
        <authorList>
            <person name="Varghese N."/>
            <person name="Submissions S."/>
        </authorList>
    </citation>
    <scope>NUCLEOTIDE SEQUENCE [LARGE SCALE GENOMIC DNA]</scope>
    <source>
        <strain evidence="5">DSM 21054</strain>
    </source>
</reference>
<evidence type="ECO:0000256" key="3">
    <source>
        <dbReference type="PIRSR" id="PIRSR605502-1"/>
    </source>
</evidence>
<name>A0A173MDE9_9BACT</name>
<dbReference type="PANTHER" id="PTHR16222">
    <property type="entry name" value="ADP-RIBOSYLGLYCOHYDROLASE"/>
    <property type="match status" value="1"/>
</dbReference>
<dbReference type="STRING" id="477680.SAMN05421788_108241"/>
<dbReference type="Gene3D" id="1.10.4080.10">
    <property type="entry name" value="ADP-ribosylation/Crystallin J1"/>
    <property type="match status" value="1"/>
</dbReference>
<dbReference type="GO" id="GO:0046872">
    <property type="term" value="F:metal ion binding"/>
    <property type="evidence" value="ECO:0007669"/>
    <property type="project" value="UniProtKB-KW"/>
</dbReference>
<dbReference type="OrthoDB" id="9798107at2"/>
<organism evidence="4 5">
    <name type="scientific">Filimonas lacunae</name>
    <dbReference type="NCBI Taxonomy" id="477680"/>
    <lineage>
        <taxon>Bacteria</taxon>
        <taxon>Pseudomonadati</taxon>
        <taxon>Bacteroidota</taxon>
        <taxon>Chitinophagia</taxon>
        <taxon>Chitinophagales</taxon>
        <taxon>Chitinophagaceae</taxon>
        <taxon>Filimonas</taxon>
    </lineage>
</organism>
<feature type="binding site" evidence="3">
    <location>
        <position position="55"/>
    </location>
    <ligand>
        <name>Mg(2+)</name>
        <dbReference type="ChEBI" id="CHEBI:18420"/>
        <label>1</label>
    </ligand>
</feature>
<feature type="binding site" evidence="3">
    <location>
        <position position="56"/>
    </location>
    <ligand>
        <name>Mg(2+)</name>
        <dbReference type="ChEBI" id="CHEBI:18420"/>
        <label>1</label>
    </ligand>
</feature>
<dbReference type="KEGG" id="fln:FLA_1625"/>
<evidence type="ECO:0000256" key="2">
    <source>
        <dbReference type="ARBA" id="ARBA00022801"/>
    </source>
</evidence>
<dbReference type="InterPro" id="IPR005502">
    <property type="entry name" value="Ribosyl_crysJ1"/>
</dbReference>
<evidence type="ECO:0000313" key="5">
    <source>
        <dbReference type="Proteomes" id="UP000186917"/>
    </source>
</evidence>
<feature type="binding site" evidence="3">
    <location>
        <position position="268"/>
    </location>
    <ligand>
        <name>Mg(2+)</name>
        <dbReference type="ChEBI" id="CHEBI:18420"/>
        <label>1</label>
    </ligand>
</feature>
<proteinExistence type="inferred from homology"/>
<keyword evidence="2 4" id="KW-0378">Hydrolase</keyword>
<evidence type="ECO:0000256" key="1">
    <source>
        <dbReference type="ARBA" id="ARBA00010702"/>
    </source>
</evidence>
<sequence length="315" mass="34706">MTTRSWGRDILLGVATGDALGVPVEFLSRNVIARSPVTDMRGYGTHNQPAGTWSDDSSLTFCLAEMLCNGYDLQELANRFVNWKEYAYWTPHGFVFDIGIATAEAITMLGKGGDPLLAGGIDEGSNGNGSLMRILPLLLYVKDKPMAERFACVQQVSSLTHAHIRSVLACFVYIEFARQLMQGMNKSAALLAVREEVMEFVVASNIGNPHEMQWLNSYWLCIGWPEKDISASGYVVKTLQAALWCLFNTNNYKDAVLKAVNLGDDTDTVGAILGGLAGLLYGWESIPERWIAVLARKEEVLQLADRLQNICSTQV</sequence>
<comment type="similarity">
    <text evidence="1">Belongs to the ADP-ribosylglycohydrolase family.</text>
</comment>
<dbReference type="SUPFAM" id="SSF101478">
    <property type="entry name" value="ADP-ribosylglycohydrolase"/>
    <property type="match status" value="1"/>
</dbReference>
<keyword evidence="3" id="KW-0460">Magnesium</keyword>
<protein>
    <submittedName>
        <fullName evidence="4">ADP-ribosylglycohydrolase</fullName>
    </submittedName>
</protein>
<dbReference type="AlphaFoldDB" id="A0A173MDE9"/>
<keyword evidence="3" id="KW-0479">Metal-binding</keyword>
<comment type="cofactor">
    <cofactor evidence="3">
        <name>Mg(2+)</name>
        <dbReference type="ChEBI" id="CHEBI:18420"/>
    </cofactor>
    <text evidence="3">Binds 2 magnesium ions per subunit.</text>
</comment>
<dbReference type="InterPro" id="IPR050792">
    <property type="entry name" value="ADP-ribosylglycohydrolase"/>
</dbReference>
<evidence type="ECO:0000313" key="4">
    <source>
        <dbReference type="EMBL" id="SIT29191.1"/>
    </source>
</evidence>
<gene>
    <name evidence="4" type="ORF">SAMN05421788_108241</name>
</gene>
<keyword evidence="5" id="KW-1185">Reference proteome</keyword>
<dbReference type="EMBL" id="FTOR01000008">
    <property type="protein sequence ID" value="SIT29191.1"/>
    <property type="molecule type" value="Genomic_DNA"/>
</dbReference>
<dbReference type="PANTHER" id="PTHR16222:SF24">
    <property type="entry name" value="ADP-RIBOSYLHYDROLASE ARH3"/>
    <property type="match status" value="1"/>
</dbReference>
<feature type="binding site" evidence="3">
    <location>
        <position position="267"/>
    </location>
    <ligand>
        <name>Mg(2+)</name>
        <dbReference type="ChEBI" id="CHEBI:18420"/>
        <label>1</label>
    </ligand>
</feature>
<dbReference type="InterPro" id="IPR036705">
    <property type="entry name" value="Ribosyl_crysJ1_sf"/>
</dbReference>
<accession>A0A173MDE9</accession>